<sequence length="182" mass="19531">MIRPTRAPILRQTPPGPPVNPAERLKATIGRIMAAEAADGPWAAEGICLDLAGKWAERLRREGIPARLATVDPDQFGGSVLVDGKATRAGKFHAFVIVRPKGGPEIILDASVRQFFAGSASRRGVPEVFVGTAGEAAALFRRFRHALRLEVDGDARAGRYEPTSFADLVYGAGSQARARQVY</sequence>
<evidence type="ECO:0000313" key="3">
    <source>
        <dbReference type="Proteomes" id="UP000703893"/>
    </source>
</evidence>
<dbReference type="EMBL" id="VGJX01000075">
    <property type="protein sequence ID" value="MBM3273911.1"/>
    <property type="molecule type" value="Genomic_DNA"/>
</dbReference>
<comment type="caution">
    <text evidence="2">The sequence shown here is derived from an EMBL/GenBank/DDBJ whole genome shotgun (WGS) entry which is preliminary data.</text>
</comment>
<feature type="region of interest" description="Disordered" evidence="1">
    <location>
        <begin position="1"/>
        <end position="20"/>
    </location>
</feature>
<organism evidence="2 3">
    <name type="scientific">Candidatus Tanganyikabacteria bacterium</name>
    <dbReference type="NCBI Taxonomy" id="2961651"/>
    <lineage>
        <taxon>Bacteria</taxon>
        <taxon>Bacillati</taxon>
        <taxon>Candidatus Sericytochromatia</taxon>
        <taxon>Candidatus Tanganyikabacteria</taxon>
    </lineage>
</organism>
<evidence type="ECO:0000256" key="1">
    <source>
        <dbReference type="SAM" id="MobiDB-lite"/>
    </source>
</evidence>
<accession>A0A937X0T8</accession>
<proteinExistence type="predicted"/>
<protein>
    <submittedName>
        <fullName evidence="2">Uncharacterized protein</fullName>
    </submittedName>
</protein>
<dbReference type="AlphaFoldDB" id="A0A937X0T8"/>
<name>A0A937X0T8_9BACT</name>
<gene>
    <name evidence="2" type="ORF">FJZ00_02070</name>
</gene>
<evidence type="ECO:0000313" key="2">
    <source>
        <dbReference type="EMBL" id="MBM3273911.1"/>
    </source>
</evidence>
<reference evidence="2 3" key="1">
    <citation type="submission" date="2019-03" db="EMBL/GenBank/DDBJ databases">
        <title>Lake Tanganyika Metagenome-Assembled Genomes (MAGs).</title>
        <authorList>
            <person name="Tran P."/>
        </authorList>
    </citation>
    <scope>NUCLEOTIDE SEQUENCE [LARGE SCALE GENOMIC DNA]</scope>
    <source>
        <strain evidence="2">K_DeepCast_65m_m2_236</strain>
    </source>
</reference>
<dbReference type="Proteomes" id="UP000703893">
    <property type="component" value="Unassembled WGS sequence"/>
</dbReference>